<feature type="domain" description="PAC" evidence="9">
    <location>
        <begin position="92"/>
        <end position="145"/>
    </location>
</feature>
<feature type="coiled-coil region" evidence="6">
    <location>
        <begin position="399"/>
        <end position="454"/>
    </location>
</feature>
<dbReference type="InterPro" id="IPR003661">
    <property type="entry name" value="HisK_dim/P_dom"/>
</dbReference>
<dbReference type="InterPro" id="IPR013656">
    <property type="entry name" value="PAS_4"/>
</dbReference>
<dbReference type="InterPro" id="IPR004358">
    <property type="entry name" value="Sig_transdc_His_kin-like_C"/>
</dbReference>
<name>A0A2K8Z6G5_9BACT</name>
<dbReference type="InterPro" id="IPR005467">
    <property type="entry name" value="His_kinase_dom"/>
</dbReference>
<evidence type="ECO:0000256" key="1">
    <source>
        <dbReference type="ARBA" id="ARBA00000085"/>
    </source>
</evidence>
<dbReference type="InterPro" id="IPR000700">
    <property type="entry name" value="PAS-assoc_C"/>
</dbReference>
<dbReference type="SMART" id="SM00086">
    <property type="entry name" value="PAC"/>
    <property type="match status" value="3"/>
</dbReference>
<feature type="domain" description="PAC" evidence="9">
    <location>
        <begin position="351"/>
        <end position="404"/>
    </location>
</feature>
<dbReference type="Pfam" id="PF00512">
    <property type="entry name" value="HisKA"/>
    <property type="match status" value="1"/>
</dbReference>
<feature type="domain" description="PAS" evidence="8">
    <location>
        <begin position="16"/>
        <end position="87"/>
    </location>
</feature>
<evidence type="ECO:0000259" key="7">
    <source>
        <dbReference type="PROSITE" id="PS50109"/>
    </source>
</evidence>
<dbReference type="Pfam" id="PF02518">
    <property type="entry name" value="HATPase_c"/>
    <property type="match status" value="1"/>
</dbReference>
<dbReference type="Gene3D" id="3.30.450.20">
    <property type="entry name" value="PAS domain"/>
    <property type="match status" value="3"/>
</dbReference>
<evidence type="ECO:0000256" key="4">
    <source>
        <dbReference type="ARBA" id="ARBA00022679"/>
    </source>
</evidence>
<dbReference type="EMBL" id="CP025096">
    <property type="protein sequence ID" value="AUD05461.1"/>
    <property type="molecule type" value="Genomic_DNA"/>
</dbReference>
<dbReference type="RefSeq" id="WP_100992014.1">
    <property type="nucleotide sequence ID" value="NZ_CP025096.1"/>
</dbReference>
<dbReference type="EC" id="2.7.13.3" evidence="2"/>
<dbReference type="InterPro" id="IPR036097">
    <property type="entry name" value="HisK_dim/P_sf"/>
</dbReference>
<dbReference type="CDD" id="cd00130">
    <property type="entry name" value="PAS"/>
    <property type="match status" value="1"/>
</dbReference>
<keyword evidence="3" id="KW-0597">Phosphoprotein</keyword>
<dbReference type="PROSITE" id="PS50113">
    <property type="entry name" value="PAC"/>
    <property type="match status" value="3"/>
</dbReference>
<proteinExistence type="predicted"/>
<evidence type="ECO:0000256" key="6">
    <source>
        <dbReference type="SAM" id="Coils"/>
    </source>
</evidence>
<protein>
    <recommendedName>
        <fullName evidence="2">histidine kinase</fullName>
        <ecNumber evidence="2">2.7.13.3</ecNumber>
    </recommendedName>
</protein>
<dbReference type="NCBIfam" id="TIGR00229">
    <property type="entry name" value="sensory_box"/>
    <property type="match status" value="2"/>
</dbReference>
<dbReference type="CDD" id="cd00082">
    <property type="entry name" value="HisKA"/>
    <property type="match status" value="1"/>
</dbReference>
<evidence type="ECO:0000256" key="2">
    <source>
        <dbReference type="ARBA" id="ARBA00012438"/>
    </source>
</evidence>
<dbReference type="SMART" id="SM00091">
    <property type="entry name" value="PAS"/>
    <property type="match status" value="2"/>
</dbReference>
<keyword evidence="4" id="KW-0808">Transferase</keyword>
<dbReference type="Pfam" id="PF08447">
    <property type="entry name" value="PAS_3"/>
    <property type="match status" value="1"/>
</dbReference>
<reference evidence="10 11" key="1">
    <citation type="submission" date="2017-11" db="EMBL/GenBank/DDBJ databases">
        <title>Taxonomic description and genome sequences of Spirosoma HA7 sp. nov., isolated from pollen microhabitat of Corylus avellana.</title>
        <authorList>
            <person name="Ambika Manirajan B."/>
            <person name="Suarez C."/>
            <person name="Ratering S."/>
            <person name="Geissler-Plaum R."/>
            <person name="Cardinale M."/>
            <person name="Sylvia S."/>
        </authorList>
    </citation>
    <scope>NUCLEOTIDE SEQUENCE [LARGE SCALE GENOMIC DNA]</scope>
    <source>
        <strain evidence="10 11">HA7</strain>
    </source>
</reference>
<feature type="domain" description="PAC" evidence="9">
    <location>
        <begin position="219"/>
        <end position="275"/>
    </location>
</feature>
<dbReference type="PROSITE" id="PS50112">
    <property type="entry name" value="PAS"/>
    <property type="match status" value="1"/>
</dbReference>
<dbReference type="InterPro" id="IPR003594">
    <property type="entry name" value="HATPase_dom"/>
</dbReference>
<keyword evidence="11" id="KW-1185">Reference proteome</keyword>
<dbReference type="SMART" id="SM00387">
    <property type="entry name" value="HATPase_c"/>
    <property type="match status" value="1"/>
</dbReference>
<dbReference type="SUPFAM" id="SSF55874">
    <property type="entry name" value="ATPase domain of HSP90 chaperone/DNA topoisomerase II/histidine kinase"/>
    <property type="match status" value="1"/>
</dbReference>
<dbReference type="InterPro" id="IPR036890">
    <property type="entry name" value="HATPase_C_sf"/>
</dbReference>
<gene>
    <name evidence="10" type="ORF">CWM47_28615</name>
</gene>
<dbReference type="SMART" id="SM00388">
    <property type="entry name" value="HisKA"/>
    <property type="match status" value="1"/>
</dbReference>
<dbReference type="Gene3D" id="3.30.565.10">
    <property type="entry name" value="Histidine kinase-like ATPase, C-terminal domain"/>
    <property type="match status" value="1"/>
</dbReference>
<feature type="domain" description="Histidine kinase" evidence="7">
    <location>
        <begin position="468"/>
        <end position="694"/>
    </location>
</feature>
<evidence type="ECO:0000313" key="11">
    <source>
        <dbReference type="Proteomes" id="UP000232883"/>
    </source>
</evidence>
<dbReference type="PROSITE" id="PS50109">
    <property type="entry name" value="HIS_KIN"/>
    <property type="match status" value="1"/>
</dbReference>
<dbReference type="PANTHER" id="PTHR43304:SF1">
    <property type="entry name" value="PAC DOMAIN-CONTAINING PROTEIN"/>
    <property type="match status" value="1"/>
</dbReference>
<dbReference type="InterPro" id="IPR013655">
    <property type="entry name" value="PAS_fold_3"/>
</dbReference>
<dbReference type="InterPro" id="IPR052162">
    <property type="entry name" value="Sensor_kinase/Photoreceptor"/>
</dbReference>
<dbReference type="OrthoDB" id="9766459at2"/>
<dbReference type="AlphaFoldDB" id="A0A2K8Z6G5"/>
<evidence type="ECO:0000259" key="9">
    <source>
        <dbReference type="PROSITE" id="PS50113"/>
    </source>
</evidence>
<dbReference type="GO" id="GO:0000155">
    <property type="term" value="F:phosphorelay sensor kinase activity"/>
    <property type="evidence" value="ECO:0007669"/>
    <property type="project" value="InterPro"/>
</dbReference>
<dbReference type="SUPFAM" id="SSF47384">
    <property type="entry name" value="Homodimeric domain of signal transducing histidine kinase"/>
    <property type="match status" value="1"/>
</dbReference>
<keyword evidence="6" id="KW-0175">Coiled coil</keyword>
<dbReference type="PANTHER" id="PTHR43304">
    <property type="entry name" value="PHYTOCHROME-LIKE PROTEIN CPH1"/>
    <property type="match status" value="1"/>
</dbReference>
<dbReference type="Gene3D" id="1.10.287.130">
    <property type="match status" value="1"/>
</dbReference>
<dbReference type="InterPro" id="IPR001610">
    <property type="entry name" value="PAC"/>
</dbReference>
<dbReference type="SUPFAM" id="SSF55785">
    <property type="entry name" value="PYP-like sensor domain (PAS domain)"/>
    <property type="match status" value="3"/>
</dbReference>
<comment type="catalytic activity">
    <reaction evidence="1">
        <text>ATP + protein L-histidine = ADP + protein N-phospho-L-histidine.</text>
        <dbReference type="EC" id="2.7.13.3"/>
    </reaction>
</comment>
<dbReference type="PRINTS" id="PR00344">
    <property type="entry name" value="BCTRLSENSOR"/>
</dbReference>
<dbReference type="Pfam" id="PF08448">
    <property type="entry name" value="PAS_4"/>
    <property type="match status" value="1"/>
</dbReference>
<sequence length="694" mass="77778">MTGEQKPFRQNKELTERLDVDFALKAARLGIWEIDPATNLINWDDQCQELFGLANMNQIPYEQAIRYIHPDDLGRVDKAVKQAMDLQSNGKYDVTYRTIGAATGQLRWVRFIGKSYLNESGEVYRFSGVALDVSDDVQARQQIELSEHRFRNLIKEAPFAIGVYTSRELIIEMANDAMIKVWGKTPSVIGMKLADALPELEGQPFIGLLEQVYDTNIPYQTAEQLVNLVVDGRLQTYWFTFTYQPLTNEQGKVYAILNMAVDVTERVLATQKLVETQTSMRGAIELAELATWHLDIKKNTFSYSKRFMGWLGFSDESKTLDEAYNPLPPSYRQSVANAIEAVTQPGSSGIYENEHPIINRLTGQTRIIHAQAQVFYDAAGKPALLSGTAHDVTEQRRINLALEQQVQERTEELEITNEELAATIEELAATNEELAATNEELTEANDVLAEFNQHLTRSNQNLEQFAYIASHDLQEPLRKIQQFSDLLKTHYATSSGEELVYLERMQLAASRMSLLIKDLLAFSRISTSPVPPARVSLTRIVDEALENLSVAIDETNAQIEVGTLPTLQGDALQLGQLFQNLFSNALKFRRQGVLPKIRVSARSVLAVDLPITVKPARQAVAFHSIEVEDNGIGFEEKYADRIFQVFQRLHGKNEFAGTGVGLAICQKVVTNHGGAITAMSQPGQGARFCIYLPV</sequence>
<evidence type="ECO:0000256" key="5">
    <source>
        <dbReference type="ARBA" id="ARBA00022777"/>
    </source>
</evidence>
<evidence type="ECO:0000256" key="3">
    <source>
        <dbReference type="ARBA" id="ARBA00022553"/>
    </source>
</evidence>
<dbReference type="InterPro" id="IPR035965">
    <property type="entry name" value="PAS-like_dom_sf"/>
</dbReference>
<dbReference type="KEGG" id="spir:CWM47_28615"/>
<evidence type="ECO:0000313" key="10">
    <source>
        <dbReference type="EMBL" id="AUD05461.1"/>
    </source>
</evidence>
<organism evidence="10 11">
    <name type="scientific">Spirosoma pollinicola</name>
    <dbReference type="NCBI Taxonomy" id="2057025"/>
    <lineage>
        <taxon>Bacteria</taxon>
        <taxon>Pseudomonadati</taxon>
        <taxon>Bacteroidota</taxon>
        <taxon>Cytophagia</taxon>
        <taxon>Cytophagales</taxon>
        <taxon>Cytophagaceae</taxon>
        <taxon>Spirosoma</taxon>
    </lineage>
</organism>
<dbReference type="Proteomes" id="UP000232883">
    <property type="component" value="Chromosome"/>
</dbReference>
<dbReference type="InterPro" id="IPR000014">
    <property type="entry name" value="PAS"/>
</dbReference>
<keyword evidence="5 10" id="KW-0418">Kinase</keyword>
<accession>A0A2K8Z6G5</accession>
<evidence type="ECO:0000259" key="8">
    <source>
        <dbReference type="PROSITE" id="PS50112"/>
    </source>
</evidence>